<proteinExistence type="predicted"/>
<evidence type="ECO:0000256" key="1">
    <source>
        <dbReference type="SAM" id="MobiDB-lite"/>
    </source>
</evidence>
<keyword evidence="3" id="KW-1185">Reference proteome</keyword>
<protein>
    <submittedName>
        <fullName evidence="2">Uncharacterized protein</fullName>
    </submittedName>
</protein>
<reference evidence="3" key="1">
    <citation type="journal article" date="2017" name="Nat. Ecol. Evol.">
        <title>Genome expansion and lineage-specific genetic innovations in the forest pathogenic fungi Armillaria.</title>
        <authorList>
            <person name="Sipos G."/>
            <person name="Prasanna A.N."/>
            <person name="Walter M.C."/>
            <person name="O'Connor E."/>
            <person name="Balint B."/>
            <person name="Krizsan K."/>
            <person name="Kiss B."/>
            <person name="Hess J."/>
            <person name="Varga T."/>
            <person name="Slot J."/>
            <person name="Riley R."/>
            <person name="Boka B."/>
            <person name="Rigling D."/>
            <person name="Barry K."/>
            <person name="Lee J."/>
            <person name="Mihaltcheva S."/>
            <person name="LaButti K."/>
            <person name="Lipzen A."/>
            <person name="Waldron R."/>
            <person name="Moloney N.M."/>
            <person name="Sperisen C."/>
            <person name="Kredics L."/>
            <person name="Vagvoelgyi C."/>
            <person name="Patrignani A."/>
            <person name="Fitzpatrick D."/>
            <person name="Nagy I."/>
            <person name="Doyle S."/>
            <person name="Anderson J.B."/>
            <person name="Grigoriev I.V."/>
            <person name="Gueldener U."/>
            <person name="Muensterkoetter M."/>
            <person name="Nagy L.G."/>
        </authorList>
    </citation>
    <scope>NUCLEOTIDE SEQUENCE [LARGE SCALE GENOMIC DNA]</scope>
    <source>
        <strain evidence="3">28-4</strain>
    </source>
</reference>
<feature type="region of interest" description="Disordered" evidence="1">
    <location>
        <begin position="1"/>
        <end position="24"/>
    </location>
</feature>
<dbReference type="Proteomes" id="UP000218334">
    <property type="component" value="Unassembled WGS sequence"/>
</dbReference>
<organism evidence="2 3">
    <name type="scientific">Armillaria solidipes</name>
    <dbReference type="NCBI Taxonomy" id="1076256"/>
    <lineage>
        <taxon>Eukaryota</taxon>
        <taxon>Fungi</taxon>
        <taxon>Dikarya</taxon>
        <taxon>Basidiomycota</taxon>
        <taxon>Agaricomycotina</taxon>
        <taxon>Agaricomycetes</taxon>
        <taxon>Agaricomycetidae</taxon>
        <taxon>Agaricales</taxon>
        <taxon>Marasmiineae</taxon>
        <taxon>Physalacriaceae</taxon>
        <taxon>Armillaria</taxon>
    </lineage>
</organism>
<accession>A0A2H3BSP1</accession>
<evidence type="ECO:0000313" key="2">
    <source>
        <dbReference type="EMBL" id="PBK73901.1"/>
    </source>
</evidence>
<feature type="compositionally biased region" description="Polar residues" evidence="1">
    <location>
        <begin position="104"/>
        <end position="119"/>
    </location>
</feature>
<feature type="region of interest" description="Disordered" evidence="1">
    <location>
        <begin position="83"/>
        <end position="123"/>
    </location>
</feature>
<name>A0A2H3BSP1_9AGAR</name>
<evidence type="ECO:0000313" key="3">
    <source>
        <dbReference type="Proteomes" id="UP000218334"/>
    </source>
</evidence>
<dbReference type="EMBL" id="KZ293419">
    <property type="protein sequence ID" value="PBK73901.1"/>
    <property type="molecule type" value="Genomic_DNA"/>
</dbReference>
<gene>
    <name evidence="2" type="ORF">ARMSODRAFT_1014232</name>
</gene>
<sequence>MRASPDNGRLAGGSFRWTRTPPLTPDFNRYTQLPSGLRRIPLHRTRLQGEHPEKLPRTNDRAVFRSPENNLYVPPFIRGSCRGLPHRRAPTHLHPAPPHSPTSSTNKPAYPSTTDSASPQGGCDNILVDVDEHQGPKVDGKIEAAYLAGSKLYAGCWFRLPPGDGSD</sequence>
<dbReference type="AlphaFoldDB" id="A0A2H3BSP1"/>